<dbReference type="KEGG" id="gsn:YC6258_01033"/>
<name>A0A0C5VIA1_9GAMM</name>
<proteinExistence type="predicted"/>
<dbReference type="EMBL" id="CP007142">
    <property type="protein sequence ID" value="AJQ93083.1"/>
    <property type="molecule type" value="Genomic_DNA"/>
</dbReference>
<gene>
    <name evidence="1" type="ORF">YC6258_01033</name>
</gene>
<protein>
    <submittedName>
        <fullName evidence="1">Uncharacterized protein</fullName>
    </submittedName>
</protein>
<dbReference type="HOGENOM" id="CLU_3043941_0_0_6"/>
<keyword evidence="2" id="KW-1185">Reference proteome</keyword>
<evidence type="ECO:0000313" key="2">
    <source>
        <dbReference type="Proteomes" id="UP000032266"/>
    </source>
</evidence>
<dbReference type="AlphaFoldDB" id="A0A0C5VIA1"/>
<reference evidence="1 2" key="1">
    <citation type="submission" date="2014-01" db="EMBL/GenBank/DDBJ databases">
        <title>Full genme sequencing of cellulolytic bacterium Gynuella sunshinyii YC6258T gen. nov., sp. nov.</title>
        <authorList>
            <person name="Khan H."/>
            <person name="Chung E.J."/>
            <person name="Chung Y.R."/>
        </authorList>
    </citation>
    <scope>NUCLEOTIDE SEQUENCE [LARGE SCALE GENOMIC DNA]</scope>
    <source>
        <strain evidence="1 2">YC6258</strain>
    </source>
</reference>
<sequence>MLIIFDENSDGFWSVVWKFSIVNMFFDKFIDMKVIIFWEPEITAQSNYLHFSVD</sequence>
<evidence type="ECO:0000313" key="1">
    <source>
        <dbReference type="EMBL" id="AJQ93083.1"/>
    </source>
</evidence>
<dbReference type="STRING" id="1445510.YC6258_01033"/>
<dbReference type="Proteomes" id="UP000032266">
    <property type="component" value="Chromosome"/>
</dbReference>
<accession>A0A0C5VIA1</accession>
<organism evidence="1 2">
    <name type="scientific">Gynuella sunshinyii YC6258</name>
    <dbReference type="NCBI Taxonomy" id="1445510"/>
    <lineage>
        <taxon>Bacteria</taxon>
        <taxon>Pseudomonadati</taxon>
        <taxon>Pseudomonadota</taxon>
        <taxon>Gammaproteobacteria</taxon>
        <taxon>Oceanospirillales</taxon>
        <taxon>Saccharospirillaceae</taxon>
        <taxon>Gynuella</taxon>
    </lineage>
</organism>